<accession>A0ABT6PIS8</accession>
<protein>
    <recommendedName>
        <fullName evidence="5">NfeD-like C-terminal domain-containing protein</fullName>
    </recommendedName>
</protein>
<name>A0ABT6PIS8_9PSEU</name>
<organism evidence="3 4">
    <name type="scientific">Saccharopolyspora ipomoeae</name>
    <dbReference type="NCBI Taxonomy" id="3042027"/>
    <lineage>
        <taxon>Bacteria</taxon>
        <taxon>Bacillati</taxon>
        <taxon>Actinomycetota</taxon>
        <taxon>Actinomycetes</taxon>
        <taxon>Pseudonocardiales</taxon>
        <taxon>Pseudonocardiaceae</taxon>
        <taxon>Saccharopolyspora</taxon>
    </lineage>
</organism>
<keyword evidence="2" id="KW-0812">Transmembrane</keyword>
<evidence type="ECO:0008006" key="5">
    <source>
        <dbReference type="Google" id="ProtNLM"/>
    </source>
</evidence>
<feature type="region of interest" description="Disordered" evidence="1">
    <location>
        <begin position="46"/>
        <end position="72"/>
    </location>
</feature>
<gene>
    <name evidence="3" type="ORF">QFW96_04745</name>
</gene>
<sequence>MAGMVNPEHQRHDIPLADRETLVRGELTPIRDEALHGHETLVKITPEHSQRRGVGEDLDFPDEAPPTPPRGTLADGTIRTTGWLQIGPLAISSGLWAALSGLAAGLALTWVWTWLPLVLAVLGLAGWWLWIRRLRPASRATNLRRVPARRLRPGTPVRLHGAIGPVGIVETITRDDTERITVGFTSGHRRHLPAGRRCHVVEILD</sequence>
<evidence type="ECO:0000313" key="4">
    <source>
        <dbReference type="Proteomes" id="UP001237595"/>
    </source>
</evidence>
<dbReference type="RefSeq" id="WP_281454281.1">
    <property type="nucleotide sequence ID" value="NZ_JASAOF010000002.1"/>
</dbReference>
<dbReference type="EMBL" id="JASAOF010000002">
    <property type="protein sequence ID" value="MDI2027901.1"/>
    <property type="molecule type" value="Genomic_DNA"/>
</dbReference>
<keyword evidence="2" id="KW-0472">Membrane</keyword>
<keyword evidence="4" id="KW-1185">Reference proteome</keyword>
<feature type="transmembrane region" description="Helical" evidence="2">
    <location>
        <begin position="89"/>
        <end position="108"/>
    </location>
</feature>
<keyword evidence="2" id="KW-1133">Transmembrane helix</keyword>
<evidence type="ECO:0000256" key="1">
    <source>
        <dbReference type="SAM" id="MobiDB-lite"/>
    </source>
</evidence>
<evidence type="ECO:0000313" key="3">
    <source>
        <dbReference type="EMBL" id="MDI2027901.1"/>
    </source>
</evidence>
<dbReference type="Proteomes" id="UP001237595">
    <property type="component" value="Unassembled WGS sequence"/>
</dbReference>
<proteinExistence type="predicted"/>
<feature type="compositionally biased region" description="Basic and acidic residues" evidence="1">
    <location>
        <begin position="46"/>
        <end position="55"/>
    </location>
</feature>
<evidence type="ECO:0000256" key="2">
    <source>
        <dbReference type="SAM" id="Phobius"/>
    </source>
</evidence>
<feature type="transmembrane region" description="Helical" evidence="2">
    <location>
        <begin position="114"/>
        <end position="131"/>
    </location>
</feature>
<comment type="caution">
    <text evidence="3">The sequence shown here is derived from an EMBL/GenBank/DDBJ whole genome shotgun (WGS) entry which is preliminary data.</text>
</comment>
<reference evidence="3 4" key="1">
    <citation type="submission" date="2023-04" db="EMBL/GenBank/DDBJ databases">
        <title>Draft genome sequence of Saccharopolyspora sp. TS4A08 isolated from sweet potato rhizospheric soil.</title>
        <authorList>
            <person name="Suksaard P."/>
            <person name="Duangmal K."/>
        </authorList>
    </citation>
    <scope>NUCLEOTIDE SEQUENCE [LARGE SCALE GENOMIC DNA]</scope>
    <source>
        <strain evidence="3 4">TS4A08</strain>
    </source>
</reference>